<accession>D2W3J0</accession>
<dbReference type="RefSeq" id="XP_002669084.1">
    <property type="nucleotide sequence ID" value="XM_002669038.1"/>
</dbReference>
<proteinExistence type="predicted"/>
<feature type="transmembrane region" description="Helical" evidence="1">
    <location>
        <begin position="444"/>
        <end position="463"/>
    </location>
</feature>
<evidence type="ECO:0000313" key="2">
    <source>
        <dbReference type="EMBL" id="EFC36340.1"/>
    </source>
</evidence>
<evidence type="ECO:0000256" key="1">
    <source>
        <dbReference type="SAM" id="Phobius"/>
    </source>
</evidence>
<keyword evidence="1" id="KW-0812">Transmembrane</keyword>
<keyword evidence="1" id="KW-0472">Membrane</keyword>
<feature type="transmembrane region" description="Helical" evidence="1">
    <location>
        <begin position="274"/>
        <end position="295"/>
    </location>
</feature>
<dbReference type="AlphaFoldDB" id="D2W3J0"/>
<protein>
    <submittedName>
        <fullName evidence="2">Predicted protein</fullName>
    </submittedName>
</protein>
<gene>
    <name evidence="2" type="ORF">NAEGRDRAFT_75958</name>
</gene>
<dbReference type="VEuPathDB" id="AmoebaDB:NAEGRDRAFT_75958"/>
<dbReference type="GeneID" id="8862249"/>
<dbReference type="InParanoid" id="D2W3J0"/>
<dbReference type="EMBL" id="GG738932">
    <property type="protein sequence ID" value="EFC36340.1"/>
    <property type="molecule type" value="Genomic_DNA"/>
</dbReference>
<feature type="transmembrane region" description="Helical" evidence="1">
    <location>
        <begin position="338"/>
        <end position="359"/>
    </location>
</feature>
<feature type="transmembrane region" description="Helical" evidence="1">
    <location>
        <begin position="307"/>
        <end position="332"/>
    </location>
</feature>
<dbReference type="KEGG" id="ngr:NAEGRDRAFT_75958"/>
<dbReference type="Proteomes" id="UP000006671">
    <property type="component" value="Unassembled WGS sequence"/>
</dbReference>
<evidence type="ECO:0000313" key="3">
    <source>
        <dbReference type="Proteomes" id="UP000006671"/>
    </source>
</evidence>
<feature type="transmembrane region" description="Helical" evidence="1">
    <location>
        <begin position="469"/>
        <end position="490"/>
    </location>
</feature>
<keyword evidence="3" id="KW-1185">Reference proteome</keyword>
<organism evidence="3">
    <name type="scientific">Naegleria gruberi</name>
    <name type="common">Amoeba</name>
    <dbReference type="NCBI Taxonomy" id="5762"/>
    <lineage>
        <taxon>Eukaryota</taxon>
        <taxon>Discoba</taxon>
        <taxon>Heterolobosea</taxon>
        <taxon>Tetramitia</taxon>
        <taxon>Eutetramitia</taxon>
        <taxon>Vahlkampfiidae</taxon>
        <taxon>Naegleria</taxon>
    </lineage>
</organism>
<keyword evidence="1" id="KW-1133">Transmembrane helix</keyword>
<feature type="transmembrane region" description="Helical" evidence="1">
    <location>
        <begin position="410"/>
        <end position="432"/>
    </location>
</feature>
<reference evidence="2 3" key="1">
    <citation type="journal article" date="2010" name="Cell">
        <title>The genome of Naegleria gruberi illuminates early eukaryotic versatility.</title>
        <authorList>
            <person name="Fritz-Laylin L.K."/>
            <person name="Prochnik S.E."/>
            <person name="Ginger M.L."/>
            <person name="Dacks J.B."/>
            <person name="Carpenter M.L."/>
            <person name="Field M.C."/>
            <person name="Kuo A."/>
            <person name="Paredez A."/>
            <person name="Chapman J."/>
            <person name="Pham J."/>
            <person name="Shu S."/>
            <person name="Neupane R."/>
            <person name="Cipriano M."/>
            <person name="Mancuso J."/>
            <person name="Tu H."/>
            <person name="Salamov A."/>
            <person name="Lindquist E."/>
            <person name="Shapiro H."/>
            <person name="Lucas S."/>
            <person name="Grigoriev I.V."/>
            <person name="Cande W.Z."/>
            <person name="Fulton C."/>
            <person name="Rokhsar D.S."/>
            <person name="Dawson S.C."/>
        </authorList>
    </citation>
    <scope>NUCLEOTIDE SEQUENCE [LARGE SCALE GENOMIC DNA]</scope>
    <source>
        <strain evidence="2 3">NEG-M</strain>
    </source>
</reference>
<feature type="transmembrane region" description="Helical" evidence="1">
    <location>
        <begin position="379"/>
        <end position="398"/>
    </location>
</feature>
<sequence>MTKHSPALLSLFITTLFNLFIITNSHSILFNISNLQFNTDQLVVSSNNKITFEQFNLSEHFQNCSGISKEEILFSNGGVMFGAMESFTPQFSCQKVHLYRQYEIPRFFNNWWITSVSQSVFETSERYELCEKVHNWEVKLNFTSNHAMSELMEYYSVVQQFILENSSISYNDWLNQKNITFQINNISNFTNKETTLHDWINYWRLCKSANKNLQLLNNDTSGYLQQKSLLYCGSIEFGIPILMSRGFICHCVVNDYFSGKCNGNLSFYRSVIGFVYSTLSIGGIGIIISFFIVFLPKLVSSIKTRKLITLNSIIINIIAMTIGFSNLLSIYLTGYNPANSMVESAILILCALALFLWLLKNLRMVLYIKNRQYPSYIKWIYIATYCCCFILIAVFLPLLERYYQAQLPVYLSLAVVLIVSFLVFSLIVYIVMRRSTDVNIIKSSFVKYLLFIIGFIIVLSAVWYSGTGWGAYLCANYLLVFSLCFSISYMEFEKEEFDFLFNIKRCGKSKTKQQTKSNEMLQSFLTISEKESNSSSTSTLE</sequence>
<name>D2W3J0_NAEGR</name>